<keyword evidence="15" id="KW-1185">Reference proteome</keyword>
<dbReference type="Pfam" id="PF04387">
    <property type="entry name" value="PTPLA"/>
    <property type="match status" value="2"/>
</dbReference>
<dbReference type="InterPro" id="IPR007482">
    <property type="entry name" value="Tyr_Pase-like_PTPLA"/>
</dbReference>
<evidence type="ECO:0000256" key="11">
    <source>
        <dbReference type="ARBA" id="ARBA00023160"/>
    </source>
</evidence>
<evidence type="ECO:0000256" key="12">
    <source>
        <dbReference type="ARBA" id="ARBA00023239"/>
    </source>
</evidence>
<dbReference type="UniPathway" id="UPA00094"/>
<evidence type="ECO:0000256" key="7">
    <source>
        <dbReference type="ARBA" id="ARBA00022832"/>
    </source>
</evidence>
<proteinExistence type="inferred from homology"/>
<gene>
    <name evidence="14" type="ORF">J437_LFUL001272</name>
</gene>
<keyword evidence="13" id="KW-0256">Endoplasmic reticulum</keyword>
<dbReference type="GO" id="GO:0102158">
    <property type="term" value="F:very-long-chain (3R)-3-hydroxyacyl-CoA dehydratase activity"/>
    <property type="evidence" value="ECO:0007669"/>
    <property type="project" value="UniProtKB-EC"/>
</dbReference>
<keyword evidence="12 13" id="KW-0456">Lyase</keyword>
<comment type="catalytic activity">
    <reaction evidence="13">
        <text>a very-long-chain (3R)-3-hydroxyacyl-CoA = a very-long-chain (2E)-enoyl-CoA + H2O</text>
        <dbReference type="Rhea" id="RHEA:45812"/>
        <dbReference type="ChEBI" id="CHEBI:15377"/>
        <dbReference type="ChEBI" id="CHEBI:83728"/>
        <dbReference type="ChEBI" id="CHEBI:85440"/>
        <dbReference type="EC" id="4.2.1.134"/>
    </reaction>
</comment>
<evidence type="ECO:0000313" key="15">
    <source>
        <dbReference type="Proteomes" id="UP000792457"/>
    </source>
</evidence>
<keyword evidence="5 13" id="KW-0444">Lipid biosynthesis</keyword>
<protein>
    <recommendedName>
        <fullName evidence="4 13">Very-long-chain (3R)-3-hydroxyacyl-CoA dehydratase</fullName>
        <ecNumber evidence="4 13">4.2.1.134</ecNumber>
    </recommendedName>
</protein>
<evidence type="ECO:0000256" key="8">
    <source>
        <dbReference type="ARBA" id="ARBA00022989"/>
    </source>
</evidence>
<comment type="pathway">
    <text evidence="2 13">Lipid metabolism; fatty acid biosynthesis.</text>
</comment>
<evidence type="ECO:0000256" key="1">
    <source>
        <dbReference type="ARBA" id="ARBA00004141"/>
    </source>
</evidence>
<dbReference type="PANTHER" id="PTHR11035">
    <property type="entry name" value="VERY-LONG-CHAIN (3R)-3-HYDROXYACYL-COA DEHYDRATASE"/>
    <property type="match status" value="1"/>
</dbReference>
<comment type="caution">
    <text evidence="13">Lacks conserved residue(s) required for the propagation of feature annotation.</text>
</comment>
<feature type="transmembrane region" description="Helical" evidence="13">
    <location>
        <begin position="89"/>
        <end position="108"/>
    </location>
</feature>
<comment type="caution">
    <text evidence="14">The sequence shown here is derived from an EMBL/GenBank/DDBJ whole genome shotgun (WGS) entry which is preliminary data.</text>
</comment>
<evidence type="ECO:0000313" key="14">
    <source>
        <dbReference type="EMBL" id="KAG8222180.1"/>
    </source>
</evidence>
<comment type="similarity">
    <text evidence="3 13">Belongs to the very long-chain fatty acids dehydratase HACD family.</text>
</comment>
<evidence type="ECO:0000256" key="10">
    <source>
        <dbReference type="ARBA" id="ARBA00023136"/>
    </source>
</evidence>
<evidence type="ECO:0000256" key="9">
    <source>
        <dbReference type="ARBA" id="ARBA00023098"/>
    </source>
</evidence>
<reference evidence="14" key="1">
    <citation type="submission" date="2013-04" db="EMBL/GenBank/DDBJ databases">
        <authorList>
            <person name="Qu J."/>
            <person name="Murali S.C."/>
            <person name="Bandaranaike D."/>
            <person name="Bellair M."/>
            <person name="Blankenburg K."/>
            <person name="Chao H."/>
            <person name="Dinh H."/>
            <person name="Doddapaneni H."/>
            <person name="Downs B."/>
            <person name="Dugan-Rocha S."/>
            <person name="Elkadiri S."/>
            <person name="Gnanaolivu R.D."/>
            <person name="Hernandez B."/>
            <person name="Javaid M."/>
            <person name="Jayaseelan J.C."/>
            <person name="Lee S."/>
            <person name="Li M."/>
            <person name="Ming W."/>
            <person name="Munidasa M."/>
            <person name="Muniz J."/>
            <person name="Nguyen L."/>
            <person name="Ongeri F."/>
            <person name="Osuji N."/>
            <person name="Pu L.-L."/>
            <person name="Puazo M."/>
            <person name="Qu C."/>
            <person name="Quiroz J."/>
            <person name="Raj R."/>
            <person name="Weissenberger G."/>
            <person name="Xin Y."/>
            <person name="Zou X."/>
            <person name="Han Y."/>
            <person name="Richards S."/>
            <person name="Worley K."/>
            <person name="Muzny D."/>
            <person name="Gibbs R."/>
        </authorList>
    </citation>
    <scope>NUCLEOTIDE SEQUENCE</scope>
    <source>
        <strain evidence="14">Sampled in the wild</strain>
    </source>
</reference>
<dbReference type="GO" id="GO:0030497">
    <property type="term" value="P:fatty acid elongation"/>
    <property type="evidence" value="ECO:0007669"/>
    <property type="project" value="TreeGrafter"/>
</dbReference>
<evidence type="ECO:0000256" key="2">
    <source>
        <dbReference type="ARBA" id="ARBA00005194"/>
    </source>
</evidence>
<keyword evidence="11 13" id="KW-0275">Fatty acid biosynthesis</keyword>
<dbReference type="GO" id="GO:0030148">
    <property type="term" value="P:sphingolipid biosynthetic process"/>
    <property type="evidence" value="ECO:0007669"/>
    <property type="project" value="TreeGrafter"/>
</dbReference>
<keyword evidence="9 13" id="KW-0443">Lipid metabolism</keyword>
<dbReference type="PANTHER" id="PTHR11035:SF35">
    <property type="entry name" value="VERY-LONG-CHAIN (3R)-3-HYDROXYACYL-COA DEHYDRATASE"/>
    <property type="match status" value="1"/>
</dbReference>
<dbReference type="GO" id="GO:0005789">
    <property type="term" value="C:endoplasmic reticulum membrane"/>
    <property type="evidence" value="ECO:0007669"/>
    <property type="project" value="UniProtKB-SubCell"/>
</dbReference>
<organism evidence="14 15">
    <name type="scientific">Ladona fulva</name>
    <name type="common">Scarce chaser dragonfly</name>
    <name type="synonym">Libellula fulva</name>
    <dbReference type="NCBI Taxonomy" id="123851"/>
    <lineage>
        <taxon>Eukaryota</taxon>
        <taxon>Metazoa</taxon>
        <taxon>Ecdysozoa</taxon>
        <taxon>Arthropoda</taxon>
        <taxon>Hexapoda</taxon>
        <taxon>Insecta</taxon>
        <taxon>Pterygota</taxon>
        <taxon>Palaeoptera</taxon>
        <taxon>Odonata</taxon>
        <taxon>Epiprocta</taxon>
        <taxon>Anisoptera</taxon>
        <taxon>Libelluloidea</taxon>
        <taxon>Libellulidae</taxon>
        <taxon>Ladona</taxon>
    </lineage>
</organism>
<feature type="transmembrane region" description="Helical" evidence="13">
    <location>
        <begin position="128"/>
        <end position="151"/>
    </location>
</feature>
<accession>A0A8K0JUK6</accession>
<evidence type="ECO:0000256" key="13">
    <source>
        <dbReference type="RuleBase" id="RU363109"/>
    </source>
</evidence>
<keyword evidence="8 13" id="KW-1133">Transmembrane helix</keyword>
<dbReference type="Proteomes" id="UP000792457">
    <property type="component" value="Unassembled WGS sequence"/>
</dbReference>
<dbReference type="GO" id="GO:0042761">
    <property type="term" value="P:very long-chain fatty acid biosynthetic process"/>
    <property type="evidence" value="ECO:0007669"/>
    <property type="project" value="TreeGrafter"/>
</dbReference>
<comment type="subcellular location">
    <subcellularLocation>
        <location evidence="13">Endoplasmic reticulum membrane</location>
        <topology evidence="13">Multi-pass membrane protein</topology>
    </subcellularLocation>
    <subcellularLocation>
        <location evidence="1">Membrane</location>
        <topology evidence="1">Multi-pass membrane protein</topology>
    </subcellularLocation>
</comment>
<name>A0A8K0JUK6_LADFU</name>
<dbReference type="AlphaFoldDB" id="A0A8K0JUK6"/>
<sequence>MEGTYEAVGSALKFCQLIQFLEVMHPLFGYTKGGVWTPLVQVGGRGIVLFCLIEMEPRMHTKPVIFYLFFIWSLVEIFRLKLELKPVRSFLGFPAKLLLPCWLMYPYYVTQVYNYEIGFLTWLRYTIWIPLYPLGFLCEGIVILSVSLFCWPSFIPYFCYNGSLIITLYDKIDGNSFTPP</sequence>
<keyword evidence="6 13" id="KW-0812">Transmembrane</keyword>
<evidence type="ECO:0000256" key="3">
    <source>
        <dbReference type="ARBA" id="ARBA00007811"/>
    </source>
</evidence>
<evidence type="ECO:0000256" key="4">
    <source>
        <dbReference type="ARBA" id="ARBA00013122"/>
    </source>
</evidence>
<comment type="function">
    <text evidence="13">Catalyzes the third of the four reactions of the long-chain fatty acids elongation cycle. This endoplasmic reticulum-bound enzymatic process, allows the addition of two carbons to the chain of long- and very long-chain fatty acids/VLCFAs per cycle. This enzyme catalyzes the dehydration of the 3-hydroxyacyl-CoA intermediate into trans-2,3-enoyl-CoA, within each cycle of fatty acid elongation. Thereby, it participates to the production of VLCFAs of different chain lengths that are involved in multiple biological processes as precursors of membrane lipids and lipid mediators.</text>
</comment>
<dbReference type="EC" id="4.2.1.134" evidence="4 13"/>
<feature type="transmembrane region" description="Helical" evidence="13">
    <location>
        <begin position="64"/>
        <end position="82"/>
    </location>
</feature>
<evidence type="ECO:0000256" key="6">
    <source>
        <dbReference type="ARBA" id="ARBA00022692"/>
    </source>
</evidence>
<dbReference type="EMBL" id="KZ308126">
    <property type="protein sequence ID" value="KAG8222180.1"/>
    <property type="molecule type" value="Genomic_DNA"/>
</dbReference>
<reference evidence="14" key="2">
    <citation type="submission" date="2017-10" db="EMBL/GenBank/DDBJ databases">
        <title>Ladona fulva Genome sequencing and assembly.</title>
        <authorList>
            <person name="Murali S."/>
            <person name="Richards S."/>
            <person name="Bandaranaike D."/>
            <person name="Bellair M."/>
            <person name="Blankenburg K."/>
            <person name="Chao H."/>
            <person name="Dinh H."/>
            <person name="Doddapaneni H."/>
            <person name="Dugan-Rocha S."/>
            <person name="Elkadiri S."/>
            <person name="Gnanaolivu R."/>
            <person name="Hernandez B."/>
            <person name="Skinner E."/>
            <person name="Javaid M."/>
            <person name="Lee S."/>
            <person name="Li M."/>
            <person name="Ming W."/>
            <person name="Munidasa M."/>
            <person name="Muniz J."/>
            <person name="Nguyen L."/>
            <person name="Hughes D."/>
            <person name="Osuji N."/>
            <person name="Pu L.-L."/>
            <person name="Puazo M."/>
            <person name="Qu C."/>
            <person name="Quiroz J."/>
            <person name="Raj R."/>
            <person name="Weissenberger G."/>
            <person name="Xin Y."/>
            <person name="Zou X."/>
            <person name="Han Y."/>
            <person name="Worley K."/>
            <person name="Muzny D."/>
            <person name="Gibbs R."/>
        </authorList>
    </citation>
    <scope>NUCLEOTIDE SEQUENCE</scope>
    <source>
        <strain evidence="14">Sampled in the wild</strain>
    </source>
</reference>
<evidence type="ECO:0000256" key="5">
    <source>
        <dbReference type="ARBA" id="ARBA00022516"/>
    </source>
</evidence>
<keyword evidence="7 13" id="KW-0276">Fatty acid metabolism</keyword>
<dbReference type="OrthoDB" id="2157530at2759"/>
<keyword evidence="10 13" id="KW-0472">Membrane</keyword>